<dbReference type="SUPFAM" id="SSF103473">
    <property type="entry name" value="MFS general substrate transporter"/>
    <property type="match status" value="1"/>
</dbReference>
<dbReference type="InterPro" id="IPR020846">
    <property type="entry name" value="MFS_dom"/>
</dbReference>
<comment type="subcellular location">
    <subcellularLocation>
        <location evidence="1">Cell membrane</location>
        <topology evidence="1">Multi-pass membrane protein</topology>
    </subcellularLocation>
</comment>
<dbReference type="FunFam" id="1.20.1250.20:FF:000018">
    <property type="entry name" value="MFS transporter permease"/>
    <property type="match status" value="1"/>
</dbReference>
<sequence length="453" mass="48126">MGINLSHRPSSGHPDIPAAPAASDLYRQATHKALFRLIPLLCLAYFMNYVDRTNIGLAKSHLQADVGISVAAFGLGAGLFFVAYALVEVPSNLIMYRVGPRIWIARIAISWGIVTALMMFVSNDVTFYIARFALGAAEAGLYPAILYMVTQWFAQRDRGKIIGYVYIAACLGMLIGSPMSGALMGLQDVGGLHGWQWMFLIEGVFTVLVGFAVLLFVPNRPRDASWLDPDEAQALEDAAGGSGRAHESHSLKGNMKTAFGRPFIIIVGLIYFLNQITINGITVNIPSIVERMNVDSSFIVGVLSGMYGAGALVGVLVVPRIALKMSETRLIAILAAGCAIVAGLFLMTDSPAIQIVLIFILGGLTTGTLPVFWSVVMPRMGGLMAAAGLAFISTIGMSGGFVGPYVFGLVESQSGTPVTGFYVIVVVSIIGAALVAPLNRSLRNEDRNAASGS</sequence>
<proteinExistence type="predicted"/>
<feature type="transmembrane region" description="Helical" evidence="6">
    <location>
        <begin position="103"/>
        <end position="122"/>
    </location>
</feature>
<reference evidence="8" key="2">
    <citation type="submission" date="2021-04" db="EMBL/GenBank/DDBJ databases">
        <authorList>
            <person name="Gilroy R."/>
        </authorList>
    </citation>
    <scope>NUCLEOTIDE SEQUENCE</scope>
    <source>
        <strain evidence="8">CHK32-1732</strain>
    </source>
</reference>
<dbReference type="PANTHER" id="PTHR43791">
    <property type="entry name" value="PERMEASE-RELATED"/>
    <property type="match status" value="1"/>
</dbReference>
<feature type="transmembrane region" description="Helical" evidence="6">
    <location>
        <begin position="70"/>
        <end position="91"/>
    </location>
</feature>
<keyword evidence="3 6" id="KW-0812">Transmembrane</keyword>
<dbReference type="Pfam" id="PF07690">
    <property type="entry name" value="MFS_1"/>
    <property type="match status" value="1"/>
</dbReference>
<feature type="transmembrane region" description="Helical" evidence="6">
    <location>
        <begin position="258"/>
        <end position="278"/>
    </location>
</feature>
<dbReference type="InterPro" id="IPR036259">
    <property type="entry name" value="MFS_trans_sf"/>
</dbReference>
<dbReference type="CDD" id="cd17319">
    <property type="entry name" value="MFS_ExuT_GudP_like"/>
    <property type="match status" value="1"/>
</dbReference>
<feature type="transmembrane region" description="Helical" evidence="6">
    <location>
        <begin position="419"/>
        <end position="438"/>
    </location>
</feature>
<evidence type="ECO:0000256" key="5">
    <source>
        <dbReference type="ARBA" id="ARBA00023136"/>
    </source>
</evidence>
<dbReference type="PROSITE" id="PS50850">
    <property type="entry name" value="MFS"/>
    <property type="match status" value="1"/>
</dbReference>
<feature type="transmembrane region" description="Helical" evidence="6">
    <location>
        <begin position="383"/>
        <end position="407"/>
    </location>
</feature>
<feature type="domain" description="Major facilitator superfamily (MFS) profile" evidence="7">
    <location>
        <begin position="37"/>
        <end position="443"/>
    </location>
</feature>
<evidence type="ECO:0000256" key="3">
    <source>
        <dbReference type="ARBA" id="ARBA00022692"/>
    </source>
</evidence>
<feature type="transmembrane region" description="Helical" evidence="6">
    <location>
        <begin position="128"/>
        <end position="149"/>
    </location>
</feature>
<feature type="transmembrane region" description="Helical" evidence="6">
    <location>
        <begin position="353"/>
        <end position="376"/>
    </location>
</feature>
<dbReference type="AlphaFoldDB" id="A0A9D1RQW4"/>
<protein>
    <submittedName>
        <fullName evidence="8">MFS transporter</fullName>
    </submittedName>
</protein>
<feature type="transmembrane region" description="Helical" evidence="6">
    <location>
        <begin position="298"/>
        <end position="318"/>
    </location>
</feature>
<dbReference type="Proteomes" id="UP000824190">
    <property type="component" value="Unassembled WGS sequence"/>
</dbReference>
<evidence type="ECO:0000313" key="8">
    <source>
        <dbReference type="EMBL" id="HIW91900.1"/>
    </source>
</evidence>
<evidence type="ECO:0000256" key="6">
    <source>
        <dbReference type="SAM" id="Phobius"/>
    </source>
</evidence>
<feature type="transmembrane region" description="Helical" evidence="6">
    <location>
        <begin position="161"/>
        <end position="183"/>
    </location>
</feature>
<accession>A0A9D1RQW4</accession>
<feature type="transmembrane region" description="Helical" evidence="6">
    <location>
        <begin position="195"/>
        <end position="217"/>
    </location>
</feature>
<feature type="transmembrane region" description="Helical" evidence="6">
    <location>
        <begin position="33"/>
        <end position="50"/>
    </location>
</feature>
<keyword evidence="4 6" id="KW-1133">Transmembrane helix</keyword>
<dbReference type="InterPro" id="IPR011701">
    <property type="entry name" value="MFS"/>
</dbReference>
<keyword evidence="5 6" id="KW-0472">Membrane</keyword>
<evidence type="ECO:0000313" key="9">
    <source>
        <dbReference type="Proteomes" id="UP000824190"/>
    </source>
</evidence>
<evidence type="ECO:0000256" key="1">
    <source>
        <dbReference type="ARBA" id="ARBA00004651"/>
    </source>
</evidence>
<evidence type="ECO:0000256" key="4">
    <source>
        <dbReference type="ARBA" id="ARBA00022989"/>
    </source>
</evidence>
<evidence type="ECO:0000256" key="2">
    <source>
        <dbReference type="ARBA" id="ARBA00022448"/>
    </source>
</evidence>
<comment type="caution">
    <text evidence="8">The sequence shown here is derived from an EMBL/GenBank/DDBJ whole genome shotgun (WGS) entry which is preliminary data.</text>
</comment>
<dbReference type="GO" id="GO:0022857">
    <property type="term" value="F:transmembrane transporter activity"/>
    <property type="evidence" value="ECO:0007669"/>
    <property type="project" value="InterPro"/>
</dbReference>
<name>A0A9D1RQW4_9CORY</name>
<gene>
    <name evidence="8" type="ORF">H9870_09600</name>
</gene>
<reference evidence="8" key="1">
    <citation type="journal article" date="2021" name="PeerJ">
        <title>Extensive microbial diversity within the chicken gut microbiome revealed by metagenomics and culture.</title>
        <authorList>
            <person name="Gilroy R."/>
            <person name="Ravi A."/>
            <person name="Getino M."/>
            <person name="Pursley I."/>
            <person name="Horton D.L."/>
            <person name="Alikhan N.F."/>
            <person name="Baker D."/>
            <person name="Gharbi K."/>
            <person name="Hall N."/>
            <person name="Watson M."/>
            <person name="Adriaenssens E.M."/>
            <person name="Foster-Nyarko E."/>
            <person name="Jarju S."/>
            <person name="Secka A."/>
            <person name="Antonio M."/>
            <person name="Oren A."/>
            <person name="Chaudhuri R.R."/>
            <person name="La Ragione R."/>
            <person name="Hildebrand F."/>
            <person name="Pallen M.J."/>
        </authorList>
    </citation>
    <scope>NUCLEOTIDE SEQUENCE</scope>
    <source>
        <strain evidence="8">CHK32-1732</strain>
    </source>
</reference>
<organism evidence="8 9">
    <name type="scientific">Candidatus Corynebacterium avicola</name>
    <dbReference type="NCBI Taxonomy" id="2838527"/>
    <lineage>
        <taxon>Bacteria</taxon>
        <taxon>Bacillati</taxon>
        <taxon>Actinomycetota</taxon>
        <taxon>Actinomycetes</taxon>
        <taxon>Mycobacteriales</taxon>
        <taxon>Corynebacteriaceae</taxon>
        <taxon>Corynebacterium</taxon>
    </lineage>
</organism>
<keyword evidence="2" id="KW-0813">Transport</keyword>
<evidence type="ECO:0000259" key="7">
    <source>
        <dbReference type="PROSITE" id="PS50850"/>
    </source>
</evidence>
<dbReference type="Gene3D" id="1.20.1250.20">
    <property type="entry name" value="MFS general substrate transporter like domains"/>
    <property type="match status" value="2"/>
</dbReference>
<dbReference type="GO" id="GO:0005886">
    <property type="term" value="C:plasma membrane"/>
    <property type="evidence" value="ECO:0007669"/>
    <property type="project" value="UniProtKB-SubCell"/>
</dbReference>
<feature type="transmembrane region" description="Helical" evidence="6">
    <location>
        <begin position="330"/>
        <end position="347"/>
    </location>
</feature>
<dbReference type="PANTHER" id="PTHR43791:SF36">
    <property type="entry name" value="TRANSPORTER, PUTATIVE (AFU_ORTHOLOGUE AFUA_6G08340)-RELATED"/>
    <property type="match status" value="1"/>
</dbReference>
<dbReference type="EMBL" id="DXGC01000078">
    <property type="protein sequence ID" value="HIW91900.1"/>
    <property type="molecule type" value="Genomic_DNA"/>
</dbReference>